<dbReference type="OrthoDB" id="649641at2759"/>
<protein>
    <submittedName>
        <fullName evidence="3">Uncharacterized protein</fullName>
    </submittedName>
</protein>
<dbReference type="PANTHER" id="PTHR43939:SF50">
    <property type="entry name" value="NUCLEOPORIN"/>
    <property type="match status" value="1"/>
</dbReference>
<feature type="coiled-coil region" evidence="1">
    <location>
        <begin position="1445"/>
        <end position="1500"/>
    </location>
</feature>
<feature type="coiled-coil region" evidence="1">
    <location>
        <begin position="305"/>
        <end position="451"/>
    </location>
</feature>
<organism evidence="3 4">
    <name type="scientific">Spirodela intermedia</name>
    <name type="common">Intermediate duckweed</name>
    <dbReference type="NCBI Taxonomy" id="51605"/>
    <lineage>
        <taxon>Eukaryota</taxon>
        <taxon>Viridiplantae</taxon>
        <taxon>Streptophyta</taxon>
        <taxon>Embryophyta</taxon>
        <taxon>Tracheophyta</taxon>
        <taxon>Spermatophyta</taxon>
        <taxon>Magnoliopsida</taxon>
        <taxon>Liliopsida</taxon>
        <taxon>Araceae</taxon>
        <taxon>Lemnoideae</taxon>
        <taxon>Spirodela</taxon>
    </lineage>
</organism>
<dbReference type="EMBL" id="LR746277">
    <property type="protein sequence ID" value="CAA7408249.1"/>
    <property type="molecule type" value="Genomic_DNA"/>
</dbReference>
<feature type="coiled-coil region" evidence="1">
    <location>
        <begin position="766"/>
        <end position="818"/>
    </location>
</feature>
<proteinExistence type="predicted"/>
<evidence type="ECO:0000256" key="1">
    <source>
        <dbReference type="SAM" id="Coils"/>
    </source>
</evidence>
<feature type="coiled-coil region" evidence="1">
    <location>
        <begin position="1224"/>
        <end position="1251"/>
    </location>
</feature>
<reference evidence="3" key="1">
    <citation type="submission" date="2020-02" db="EMBL/GenBank/DDBJ databases">
        <authorList>
            <person name="Scholz U."/>
            <person name="Mascher M."/>
            <person name="Fiebig A."/>
        </authorList>
    </citation>
    <scope>NUCLEOTIDE SEQUENCE</scope>
</reference>
<gene>
    <name evidence="3" type="ORF">SI8410_14018927</name>
</gene>
<feature type="compositionally biased region" description="Polar residues" evidence="2">
    <location>
        <begin position="585"/>
        <end position="597"/>
    </location>
</feature>
<feature type="region of interest" description="Disordered" evidence="2">
    <location>
        <begin position="1"/>
        <end position="22"/>
    </location>
</feature>
<sequence length="1731" mass="194766">MQDPGTSGVELCNGSSENLPGSCEIEISKSERDEDSEITSNAYVPTLELQDGGKADVPTFTGPRVVGIEEANSMPLPLLEEAKQVDEDTSTSESVGADTICSHGIGTDQVVGQLTTMEILKDEPFISSQNHVVVVHEMSKDVGVCVNPGDETQVSHAVQLPSDASLMVDDPCLDTSSSAQDVSKREIEGAANLADVKGVDKFDGKGSEEKDPRSFPFTVENVIARTYQKEDPVLQKDVEVEVLRPEQETSSNSIRRLSAGNKDVDMMEILKRHLYLSSVTKDFLQLQIAEHIDKKVEFDPNLSEVSRLQDLVRESEERNASINKELNQYKADLQVISSSKKDLEIQCLSARDEIEELRLEVSEIQNELEMSKKGSTNLSAELADCRNVMETLQAENSKISVQILAEAEESHKLKAEKECCTVQIEELNNRIYLLTNEMEDSKRELAKYLAELTECRYLVTSLQMENSKLISQMLSGSEDMNKIKAEREHLANENMKIAAALSEEKYQLSVALQKMDQLEGEFKETVTSVEKLTEEKFYLLSCLDIHKVKVKELVNVLQESCSQEQESGILTKDSIAGSMDGNDATGGSQTSHADCTGASFNKSDNSLDQCPEKPRYRQVEKSDFSEHTISCVMKGRSVEAEEMLLKLEKAAADMYEHCISLGNVGDRVATSGVSKLIQAFESKTHSCVMPSVEVPPVEGQSLAELDSFNLVKEEIGNLRSILRHMDLDTEMAKIPCKKEHDNEIAKEVEVECEVLTLRNNELRGTIDELVMKLAECKTNIDDLQIQLDSTCANAEEISRRLLNQVESLQKEVNGMANSLEELGMMKDAILLSTQKLDACTGLRVPGDSDVDSHLTISVNAVTKMIEDLKDKLEAACLERDKSHASSEELYRDYTCLHKNQESANRILYRIHNILFKDINNSSTTGEEPELVSCENSVDVKGKEVQQPTTEDFEMLSDHLNKLLNEKLLLHSAKHELEFELARRNQAMEELLEQCNNLTKTLEENNCTMAELRSLSIRRDQDFNELNRGCLTLAKKLENWEMNASRVVSPELHEHNEVTNPEKMEMDAVSLLLMHLDDLVTSVIQDHGEALQQLKLSKSHLLEAFSRSESLDLRQSDPLHTFVEKEIVPRIFELSGLEEKLNALTSKSLLQENEMQTLEDNLRKTGEALEIARSELSYKVTELEQSEQRLSSVREKLGIAVAKGKGLVVQRDSLKQSFLEASSELEMCKQELQTKEAKLGDLEAKLKSSEADRIEALESELSYIRNSATQFRDYFLQKDSILQKVEETVEELDLPEEFHSKDIVEKVEWLAKSVAGSTSLSLTDWQRQTTSAESHADTGLVSMDGWKDGLPSVSTLQLDDLNRKYEELQSKFYSLAEQNDMLEQSLRERNSLVQRWEKVLDGIDMPQQLRSSEPEDRIEWLGRKLLEVQQERDSLSLRIENLDAGLVTIRRENELLSRNLDELRSEYSEISDTAAQNEFEKDSLQREISALQEKLMGKFNEEYTEIEIEVKNLIDLVSEALTDQDKPDISSIDNNAKHLGRLVGKLVESYKTLCLEKCVTPDDSSSAHNDMISEEQNLKESIYEKEQTLVALKVELDEVSRNLAIAREERDAIIEKYHMQTSGMEALMNKRSTSASVTPHARSGRRVNSEQVSVAIDIEQDNASLDDEDDDKAHGFKSLTMSKIVPRAARPVADRIDGLWVAIERLLMRQPSLRLGLMLYWVLLHAMLAASI</sequence>
<evidence type="ECO:0000256" key="2">
    <source>
        <dbReference type="SAM" id="MobiDB-lite"/>
    </source>
</evidence>
<feature type="coiled-coil region" evidence="1">
    <location>
        <begin position="501"/>
        <end position="535"/>
    </location>
</feature>
<feature type="coiled-coil region" evidence="1">
    <location>
        <begin position="969"/>
        <end position="1007"/>
    </location>
</feature>
<feature type="coiled-coil region" evidence="1">
    <location>
        <begin position="1357"/>
        <end position="1394"/>
    </location>
</feature>
<dbReference type="Proteomes" id="UP000663760">
    <property type="component" value="Chromosome 14"/>
</dbReference>
<evidence type="ECO:0000313" key="4">
    <source>
        <dbReference type="Proteomes" id="UP000663760"/>
    </source>
</evidence>
<keyword evidence="1" id="KW-0175">Coiled coil</keyword>
<dbReference type="PANTHER" id="PTHR43939">
    <property type="entry name" value="COILED-COIL DOMAIN-CONTAINING PROTEIN 158"/>
    <property type="match status" value="1"/>
</dbReference>
<feature type="coiled-coil region" evidence="1">
    <location>
        <begin position="1588"/>
        <end position="1615"/>
    </location>
</feature>
<evidence type="ECO:0000313" key="3">
    <source>
        <dbReference type="EMBL" id="CAA7408249.1"/>
    </source>
</evidence>
<feature type="coiled-coil region" evidence="1">
    <location>
        <begin position="1133"/>
        <end position="1174"/>
    </location>
</feature>
<feature type="region of interest" description="Disordered" evidence="2">
    <location>
        <begin position="572"/>
        <end position="597"/>
    </location>
</feature>
<keyword evidence="4" id="KW-1185">Reference proteome</keyword>
<name>A0A7I8LE17_SPIIN</name>
<accession>A0A7I8LE17</accession>